<keyword evidence="7" id="KW-1185">Reference proteome</keyword>
<feature type="domain" description="Glycosyltransferase subfamily 4-like N-terminal" evidence="5">
    <location>
        <begin position="26"/>
        <end position="207"/>
    </location>
</feature>
<evidence type="ECO:0000256" key="1">
    <source>
        <dbReference type="ARBA" id="ARBA00022676"/>
    </source>
</evidence>
<proteinExistence type="predicted"/>
<dbReference type="EMBL" id="JAMTCS010000001">
    <property type="protein sequence ID" value="MCP2263064.1"/>
    <property type="molecule type" value="Genomic_DNA"/>
</dbReference>
<reference evidence="6" key="1">
    <citation type="submission" date="2022-06" db="EMBL/GenBank/DDBJ databases">
        <title>Genomic Encyclopedia of Archaeal and Bacterial Type Strains, Phase II (KMG-II): from individual species to whole genera.</title>
        <authorList>
            <person name="Goeker M."/>
        </authorList>
    </citation>
    <scope>NUCLEOTIDE SEQUENCE</scope>
    <source>
        <strain evidence="6">DSM 26652</strain>
    </source>
</reference>
<dbReference type="Pfam" id="PF00534">
    <property type="entry name" value="Glycos_transf_1"/>
    <property type="match status" value="1"/>
</dbReference>
<feature type="region of interest" description="Disordered" evidence="3">
    <location>
        <begin position="411"/>
        <end position="436"/>
    </location>
</feature>
<evidence type="ECO:0000256" key="3">
    <source>
        <dbReference type="SAM" id="MobiDB-lite"/>
    </source>
</evidence>
<dbReference type="PANTHER" id="PTHR12526:SF635">
    <property type="entry name" value="GLYCOSYL TRANSFERASE GROUP 1"/>
    <property type="match status" value="1"/>
</dbReference>
<accession>A0A9X2G4F5</accession>
<keyword evidence="1" id="KW-0328">Glycosyltransferase</keyword>
<evidence type="ECO:0000313" key="6">
    <source>
        <dbReference type="EMBL" id="MCP2263064.1"/>
    </source>
</evidence>
<dbReference type="Proteomes" id="UP001139493">
    <property type="component" value="Unassembled WGS sequence"/>
</dbReference>
<name>A0A9X2G4F5_9MICO</name>
<evidence type="ECO:0000259" key="5">
    <source>
        <dbReference type="Pfam" id="PF13439"/>
    </source>
</evidence>
<dbReference type="InterPro" id="IPR001296">
    <property type="entry name" value="Glyco_trans_1"/>
</dbReference>
<dbReference type="Pfam" id="PF13439">
    <property type="entry name" value="Glyco_transf_4"/>
    <property type="match status" value="1"/>
</dbReference>
<comment type="caution">
    <text evidence="6">The sequence shown here is derived from an EMBL/GenBank/DDBJ whole genome shotgun (WGS) entry which is preliminary data.</text>
</comment>
<evidence type="ECO:0000259" key="4">
    <source>
        <dbReference type="Pfam" id="PF00534"/>
    </source>
</evidence>
<dbReference type="SUPFAM" id="SSF53756">
    <property type="entry name" value="UDP-Glycosyltransferase/glycogen phosphorylase"/>
    <property type="match status" value="1"/>
</dbReference>
<dbReference type="GO" id="GO:0016757">
    <property type="term" value="F:glycosyltransferase activity"/>
    <property type="evidence" value="ECO:0007669"/>
    <property type="project" value="UniProtKB-KW"/>
</dbReference>
<dbReference type="InterPro" id="IPR028098">
    <property type="entry name" value="Glyco_trans_4-like_N"/>
</dbReference>
<organism evidence="6 7">
    <name type="scientific">Promicromonospora thailandica</name>
    <dbReference type="NCBI Taxonomy" id="765201"/>
    <lineage>
        <taxon>Bacteria</taxon>
        <taxon>Bacillati</taxon>
        <taxon>Actinomycetota</taxon>
        <taxon>Actinomycetes</taxon>
        <taxon>Micrococcales</taxon>
        <taxon>Promicromonosporaceae</taxon>
        <taxon>Promicromonospora</taxon>
    </lineage>
</organism>
<feature type="domain" description="Glycosyl transferase family 1" evidence="4">
    <location>
        <begin position="226"/>
        <end position="387"/>
    </location>
</feature>
<dbReference type="AlphaFoldDB" id="A0A9X2G4F5"/>
<evidence type="ECO:0000256" key="2">
    <source>
        <dbReference type="ARBA" id="ARBA00022679"/>
    </source>
</evidence>
<evidence type="ECO:0000313" key="7">
    <source>
        <dbReference type="Proteomes" id="UP001139493"/>
    </source>
</evidence>
<gene>
    <name evidence="6" type="ORF">APR03_000387</name>
</gene>
<protein>
    <submittedName>
        <fullName evidence="6">Glycosyltransferase involved in cell wall bisynthesis</fullName>
    </submittedName>
</protein>
<sequence length="436" mass="46386">MGTSMRIGMISEHASPLAVLGEADAGGQNVHVAALARRLAADGHHVDVYTRRDDAALPCRVPLTDGVDVVHVDAGPPRPLPKDELLPWMDAFGDELAARFTDPAVRPDVLHAHFWMSGVAALRATRWSVHPGVPDIPVVQTFHALGTVKRRHQGDADTSPPARVDLEAALCRDVDLVVATCQDEVRELHRMGADDDRLRVVPCGVDLGVFTPGPHGSRRPDGDGTLRVLSLGRLVERKGVATVIEALALLAGRGRSDVELVVAGGPPAAGVHRDPEARRLLDLALRAGVADRVRFVGALSHDQVPGLLHDVDAVACTPWYEPFGIVPLEAAACGRPVVASAVGGMLDTVVHDRTGLLVPPRDPEAVADALERLSDDRYRHRLGAAARVRAERSYGWAAVARQTADAYAEVVGAPSTRGRPDRTATRPAPVPTGGVR</sequence>
<dbReference type="PANTHER" id="PTHR12526">
    <property type="entry name" value="GLYCOSYLTRANSFERASE"/>
    <property type="match status" value="1"/>
</dbReference>
<keyword evidence="2" id="KW-0808">Transferase</keyword>
<dbReference type="Gene3D" id="3.40.50.2000">
    <property type="entry name" value="Glycogen Phosphorylase B"/>
    <property type="match status" value="2"/>
</dbReference>